<dbReference type="Proteomes" id="UP000037136">
    <property type="component" value="Unassembled WGS sequence"/>
</dbReference>
<sequence>MRMELSRRTVSSPLLGRNVAERVFVDDGVESVACLGPAAAADTTRTACGASGRPGWQWRRVRGGGGWTGGARGNAADRGLTARAHLLEVAAELLVLFL</sequence>
<gene>
    <name evidence="1" type="ORF">XA68_12462</name>
</gene>
<proteinExistence type="predicted"/>
<reference evidence="1 2" key="2">
    <citation type="journal article" date="2017" name="Sci. Rep.">
        <title>Ant-infecting Ophiocordyceps genomes reveal a high diversity of potential behavioral manipulation genes and a possible major role for enterotoxins.</title>
        <authorList>
            <person name="de Bekker C."/>
            <person name="Ohm R.A."/>
            <person name="Evans H.C."/>
            <person name="Brachmann A."/>
            <person name="Hughes D.P."/>
        </authorList>
    </citation>
    <scope>NUCLEOTIDE SEQUENCE [LARGE SCALE GENOMIC DNA]</scope>
    <source>
        <strain evidence="1 2">SC16a</strain>
    </source>
</reference>
<comment type="caution">
    <text evidence="1">The sequence shown here is derived from an EMBL/GenBank/DDBJ whole genome shotgun (WGS) entry which is preliminary data.</text>
</comment>
<dbReference type="EMBL" id="LAZP02000204">
    <property type="protein sequence ID" value="PFH59377.1"/>
    <property type="molecule type" value="Genomic_DNA"/>
</dbReference>
<evidence type="ECO:0000313" key="1">
    <source>
        <dbReference type="EMBL" id="PFH59377.1"/>
    </source>
</evidence>
<reference evidence="1 2" key="1">
    <citation type="journal article" date="2015" name="BMC Genomics">
        <title>Gene expression during zombie ant biting behavior reflects the complexity underlying fungal parasitic behavioral manipulation.</title>
        <authorList>
            <person name="de Bekker C."/>
            <person name="Ohm R.A."/>
            <person name="Loreto R.G."/>
            <person name="Sebastian A."/>
            <person name="Albert I."/>
            <person name="Merrow M."/>
            <person name="Brachmann A."/>
            <person name="Hughes D.P."/>
        </authorList>
    </citation>
    <scope>NUCLEOTIDE SEQUENCE [LARGE SCALE GENOMIC DNA]</scope>
    <source>
        <strain evidence="1 2">SC16a</strain>
    </source>
</reference>
<name>A0A2A9PER1_OPHUN</name>
<evidence type="ECO:0000313" key="2">
    <source>
        <dbReference type="Proteomes" id="UP000037136"/>
    </source>
</evidence>
<protein>
    <submittedName>
        <fullName evidence="1">Uncharacterized protein</fullName>
    </submittedName>
</protein>
<keyword evidence="2" id="KW-1185">Reference proteome</keyword>
<organism evidence="1 2">
    <name type="scientific">Ophiocordyceps unilateralis</name>
    <name type="common">Zombie-ant fungus</name>
    <name type="synonym">Torrubia unilateralis</name>
    <dbReference type="NCBI Taxonomy" id="268505"/>
    <lineage>
        <taxon>Eukaryota</taxon>
        <taxon>Fungi</taxon>
        <taxon>Dikarya</taxon>
        <taxon>Ascomycota</taxon>
        <taxon>Pezizomycotina</taxon>
        <taxon>Sordariomycetes</taxon>
        <taxon>Hypocreomycetidae</taxon>
        <taxon>Hypocreales</taxon>
        <taxon>Ophiocordycipitaceae</taxon>
        <taxon>Ophiocordyceps</taxon>
    </lineage>
</organism>
<accession>A0A2A9PER1</accession>
<dbReference type="AlphaFoldDB" id="A0A2A9PER1"/>